<keyword evidence="2" id="KW-0012">Acyltransferase</keyword>
<evidence type="ECO:0000256" key="2">
    <source>
        <dbReference type="ARBA" id="ARBA00023315"/>
    </source>
</evidence>
<keyword evidence="5" id="KW-1185">Reference proteome</keyword>
<dbReference type="InterPro" id="IPR050680">
    <property type="entry name" value="YpeA/RimI_acetyltransf"/>
</dbReference>
<dbReference type="RefSeq" id="WP_313271475.1">
    <property type="nucleotide sequence ID" value="NZ_JASXSX010000001.1"/>
</dbReference>
<dbReference type="Gene3D" id="3.40.630.30">
    <property type="match status" value="1"/>
</dbReference>
<dbReference type="PROSITE" id="PS51186">
    <property type="entry name" value="GNAT"/>
    <property type="match status" value="1"/>
</dbReference>
<evidence type="ECO:0000259" key="3">
    <source>
        <dbReference type="PROSITE" id="PS51186"/>
    </source>
</evidence>
<dbReference type="SUPFAM" id="SSF55729">
    <property type="entry name" value="Acyl-CoA N-acyltransferases (Nat)"/>
    <property type="match status" value="1"/>
</dbReference>
<feature type="domain" description="N-acetyltransferase" evidence="3">
    <location>
        <begin position="24"/>
        <end position="210"/>
    </location>
</feature>
<proteinExistence type="predicted"/>
<dbReference type="CDD" id="cd04301">
    <property type="entry name" value="NAT_SF"/>
    <property type="match status" value="1"/>
</dbReference>
<accession>A0ABU3IAH0</accession>
<comment type="caution">
    <text evidence="4">The sequence shown here is derived from an EMBL/GenBank/DDBJ whole genome shotgun (WGS) entry which is preliminary data.</text>
</comment>
<protein>
    <submittedName>
        <fullName evidence="4">GNAT family N-acetyltransferase</fullName>
    </submittedName>
</protein>
<keyword evidence="1" id="KW-0808">Transferase</keyword>
<evidence type="ECO:0000313" key="5">
    <source>
        <dbReference type="Proteomes" id="UP001247542"/>
    </source>
</evidence>
<dbReference type="PANTHER" id="PTHR43420">
    <property type="entry name" value="ACETYLTRANSFERASE"/>
    <property type="match status" value="1"/>
</dbReference>
<name>A0ABU3IAH0_9ACTO</name>
<organism evidence="4 5">
    <name type="scientific">Gleimia hominis</name>
    <dbReference type="NCBI Taxonomy" id="595468"/>
    <lineage>
        <taxon>Bacteria</taxon>
        <taxon>Bacillati</taxon>
        <taxon>Actinomycetota</taxon>
        <taxon>Actinomycetes</taxon>
        <taxon>Actinomycetales</taxon>
        <taxon>Actinomycetaceae</taxon>
        <taxon>Gleimia</taxon>
    </lineage>
</organism>
<evidence type="ECO:0000256" key="1">
    <source>
        <dbReference type="ARBA" id="ARBA00022679"/>
    </source>
</evidence>
<gene>
    <name evidence="4" type="ORF">QS713_00250</name>
</gene>
<sequence length="213" mass="23376">MPQTGLELKQADGKDVARTQRAYEEIKDFLASEVTYRHWHTENHPSEQDIQRWIERGQMFIALHHGAAELGARSSAAGSAADTNAGGQEPADAELVGVMALDQAVPQGYEAAPWLVDAAPSEVLAVHALGVVPGYQRRGVAKFLLDGALEVARELGCVTVRLDVLAQNTPGMKLYADYGFKDLGLFHVDYDTTDLHDFHLFEYVLDQPCKSEV</sequence>
<dbReference type="InterPro" id="IPR000182">
    <property type="entry name" value="GNAT_dom"/>
</dbReference>
<dbReference type="Pfam" id="PF00583">
    <property type="entry name" value="Acetyltransf_1"/>
    <property type="match status" value="1"/>
</dbReference>
<dbReference type="EMBL" id="JASXSX010000001">
    <property type="protein sequence ID" value="MDT3766507.1"/>
    <property type="molecule type" value="Genomic_DNA"/>
</dbReference>
<reference evidence="4 5" key="1">
    <citation type="submission" date="2023-06" db="EMBL/GenBank/DDBJ databases">
        <title>Draft genome sequence of Gleimia hominis type strain CCUG 57540T.</title>
        <authorList>
            <person name="Salva-Serra F."/>
            <person name="Cardew S."/>
            <person name="Jensie Markopoulos S."/>
            <person name="Ohlen M."/>
            <person name="Inganas E."/>
            <person name="Svensson-Stadler L."/>
            <person name="Moore E.R.B."/>
        </authorList>
    </citation>
    <scope>NUCLEOTIDE SEQUENCE [LARGE SCALE GENOMIC DNA]</scope>
    <source>
        <strain evidence="4 5">CCUG 57540</strain>
    </source>
</reference>
<dbReference type="Proteomes" id="UP001247542">
    <property type="component" value="Unassembled WGS sequence"/>
</dbReference>
<dbReference type="InterPro" id="IPR016181">
    <property type="entry name" value="Acyl_CoA_acyltransferase"/>
</dbReference>
<evidence type="ECO:0000313" key="4">
    <source>
        <dbReference type="EMBL" id="MDT3766507.1"/>
    </source>
</evidence>